<evidence type="ECO:0000256" key="1">
    <source>
        <dbReference type="SAM" id="MobiDB-lite"/>
    </source>
</evidence>
<feature type="compositionally biased region" description="Basic and acidic residues" evidence="1">
    <location>
        <begin position="52"/>
        <end position="61"/>
    </location>
</feature>
<proteinExistence type="predicted"/>
<dbReference type="Proteomes" id="UP000800038">
    <property type="component" value="Unassembled WGS sequence"/>
</dbReference>
<sequence length="101" mass="11296">MMTAIQNLLRQEIVGFQAQLNDLRNQESKEVINISSARESSLDDHDDDDNDDKGGENRSSDIDYNSPAPPLKRARHAQLPPRAPSTRYGRGTHTGRPNRGN</sequence>
<name>A0A6A5SHL8_9PLEO</name>
<accession>A0A6A5SHL8</accession>
<evidence type="ECO:0000313" key="3">
    <source>
        <dbReference type="Proteomes" id="UP000800038"/>
    </source>
</evidence>
<protein>
    <submittedName>
        <fullName evidence="2">Uncharacterized protein</fullName>
    </submittedName>
</protein>
<dbReference type="AlphaFoldDB" id="A0A6A5SHL8"/>
<feature type="region of interest" description="Disordered" evidence="1">
    <location>
        <begin position="31"/>
        <end position="101"/>
    </location>
</feature>
<evidence type="ECO:0000313" key="2">
    <source>
        <dbReference type="EMBL" id="KAF1939352.1"/>
    </source>
</evidence>
<organism evidence="2 3">
    <name type="scientific">Clathrospora elynae</name>
    <dbReference type="NCBI Taxonomy" id="706981"/>
    <lineage>
        <taxon>Eukaryota</taxon>
        <taxon>Fungi</taxon>
        <taxon>Dikarya</taxon>
        <taxon>Ascomycota</taxon>
        <taxon>Pezizomycotina</taxon>
        <taxon>Dothideomycetes</taxon>
        <taxon>Pleosporomycetidae</taxon>
        <taxon>Pleosporales</taxon>
        <taxon>Diademaceae</taxon>
        <taxon>Clathrospora</taxon>
    </lineage>
</organism>
<gene>
    <name evidence="2" type="ORF">EJ02DRAFT_468218</name>
</gene>
<reference evidence="2" key="1">
    <citation type="journal article" date="2020" name="Stud. Mycol.">
        <title>101 Dothideomycetes genomes: a test case for predicting lifestyles and emergence of pathogens.</title>
        <authorList>
            <person name="Haridas S."/>
            <person name="Albert R."/>
            <person name="Binder M."/>
            <person name="Bloem J."/>
            <person name="Labutti K."/>
            <person name="Salamov A."/>
            <person name="Andreopoulos B."/>
            <person name="Baker S."/>
            <person name="Barry K."/>
            <person name="Bills G."/>
            <person name="Bluhm B."/>
            <person name="Cannon C."/>
            <person name="Castanera R."/>
            <person name="Culley D."/>
            <person name="Daum C."/>
            <person name="Ezra D."/>
            <person name="Gonzalez J."/>
            <person name="Henrissat B."/>
            <person name="Kuo A."/>
            <person name="Liang C."/>
            <person name="Lipzen A."/>
            <person name="Lutzoni F."/>
            <person name="Magnuson J."/>
            <person name="Mondo S."/>
            <person name="Nolan M."/>
            <person name="Ohm R."/>
            <person name="Pangilinan J."/>
            <person name="Park H.-J."/>
            <person name="Ramirez L."/>
            <person name="Alfaro M."/>
            <person name="Sun H."/>
            <person name="Tritt A."/>
            <person name="Yoshinaga Y."/>
            <person name="Zwiers L.-H."/>
            <person name="Turgeon B."/>
            <person name="Goodwin S."/>
            <person name="Spatafora J."/>
            <person name="Crous P."/>
            <person name="Grigoriev I."/>
        </authorList>
    </citation>
    <scope>NUCLEOTIDE SEQUENCE</scope>
    <source>
        <strain evidence="2">CBS 161.51</strain>
    </source>
</reference>
<dbReference type="EMBL" id="ML976083">
    <property type="protein sequence ID" value="KAF1939352.1"/>
    <property type="molecule type" value="Genomic_DNA"/>
</dbReference>
<keyword evidence="3" id="KW-1185">Reference proteome</keyword>